<organism evidence="1 2">
    <name type="scientific">Helicobacter winghamensis</name>
    <dbReference type="NCBI Taxonomy" id="157268"/>
    <lineage>
        <taxon>Bacteria</taxon>
        <taxon>Pseudomonadati</taxon>
        <taxon>Campylobacterota</taxon>
        <taxon>Epsilonproteobacteria</taxon>
        <taxon>Campylobacterales</taxon>
        <taxon>Helicobacteraceae</taxon>
        <taxon>Helicobacter</taxon>
    </lineage>
</organism>
<keyword evidence="2" id="KW-1185">Reference proteome</keyword>
<dbReference type="RefSeq" id="WP_101312941.1">
    <property type="nucleotide sequence ID" value="NZ_CP063529.1"/>
</dbReference>
<evidence type="ECO:0000313" key="2">
    <source>
        <dbReference type="Proteomes" id="UP000233350"/>
    </source>
</evidence>
<dbReference type="EMBL" id="MBPK01000006">
    <property type="protein sequence ID" value="PKT82279.1"/>
    <property type="molecule type" value="Genomic_DNA"/>
</dbReference>
<dbReference type="AlphaFoldDB" id="A0A2N3PKW6"/>
<dbReference type="Gene3D" id="3.40.50.2000">
    <property type="entry name" value="Glycogen Phosphorylase B"/>
    <property type="match status" value="1"/>
</dbReference>
<sequence length="303" mass="34150">MPTKTALLFADEKLGVGLGHISRCTALKEELEEQGFVAKILDSCFLDSYFLDSCNLKILYDLIVIDSYVLPLDSYVLATKYAKKCLFFDDTLRLNYPQGIIINSANMESKKYKEKYPNHTLFLGNGYTLTQRAFKHQSLKKLNPIIKRVLITLGGDDILGLNTPISYALSNTFPSLQIHCITKDSLQLPKCVKAYSQLNAQEMVQCIRSMDLCICACGQSLREILYCGVPVIALEVADNQSANLESFQTCTLNLPKAYAMPKEQILQSVIELVKKSQNLSLRLKHRRIAKALLTYKNLWKGAF</sequence>
<protein>
    <recommendedName>
        <fullName evidence="3">UDP-2,4-diacetamido-2,4, 6-trideoxy-beta-L-altropyranose hydrolase</fullName>
    </recommendedName>
</protein>
<proteinExistence type="predicted"/>
<reference evidence="1 2" key="1">
    <citation type="submission" date="2016-07" db="EMBL/GenBank/DDBJ databases">
        <title>Detection of Helicobacter winghamensis from caecal content of red fox (Vulpes vulpes).</title>
        <authorList>
            <person name="Zanoni R.G."/>
            <person name="Florio D."/>
            <person name="Caffara M."/>
            <person name="Renzi M."/>
            <person name="Parisi A."/>
            <person name="Pasquali F."/>
            <person name="Manfreda G."/>
        </authorList>
    </citation>
    <scope>NUCLEOTIDE SEQUENCE [LARGE SCALE GENOMIC DNA]</scope>
    <source>
        <strain evidence="1 2">295_13</strain>
    </source>
</reference>
<gene>
    <name evidence="1" type="ORF">BCM31_00740</name>
</gene>
<dbReference type="Gene3D" id="3.40.50.11190">
    <property type="match status" value="1"/>
</dbReference>
<evidence type="ECO:0008006" key="3">
    <source>
        <dbReference type="Google" id="ProtNLM"/>
    </source>
</evidence>
<dbReference type="Proteomes" id="UP000233350">
    <property type="component" value="Unassembled WGS sequence"/>
</dbReference>
<dbReference type="STRING" id="556267.HWAG_01453"/>
<accession>A0A2N3PKW6</accession>
<name>A0A2N3PKW6_9HELI</name>
<dbReference type="OrthoDB" id="5330177at2"/>
<evidence type="ECO:0000313" key="1">
    <source>
        <dbReference type="EMBL" id="PKT82279.1"/>
    </source>
</evidence>
<comment type="caution">
    <text evidence="1">The sequence shown here is derived from an EMBL/GenBank/DDBJ whole genome shotgun (WGS) entry which is preliminary data.</text>
</comment>
<dbReference type="SUPFAM" id="SSF53756">
    <property type="entry name" value="UDP-Glycosyltransferase/glycogen phosphorylase"/>
    <property type="match status" value="1"/>
</dbReference>